<name>A0A9Q1JLY2_9CARY</name>
<evidence type="ECO:0000313" key="3">
    <source>
        <dbReference type="Proteomes" id="UP001153076"/>
    </source>
</evidence>
<proteinExistence type="predicted"/>
<dbReference type="AlphaFoldDB" id="A0A9Q1JLY2"/>
<feature type="compositionally biased region" description="Basic residues" evidence="1">
    <location>
        <begin position="1"/>
        <end position="11"/>
    </location>
</feature>
<keyword evidence="3" id="KW-1185">Reference proteome</keyword>
<feature type="region of interest" description="Disordered" evidence="1">
    <location>
        <begin position="1"/>
        <end position="43"/>
    </location>
</feature>
<reference evidence="2" key="1">
    <citation type="submission" date="2022-04" db="EMBL/GenBank/DDBJ databases">
        <title>Carnegiea gigantea Genome sequencing and assembly v2.</title>
        <authorList>
            <person name="Copetti D."/>
            <person name="Sanderson M.J."/>
            <person name="Burquez A."/>
            <person name="Wojciechowski M.F."/>
        </authorList>
    </citation>
    <scope>NUCLEOTIDE SEQUENCE</scope>
    <source>
        <strain evidence="2">SGP5-SGP5p</strain>
        <tissue evidence="2">Aerial part</tissue>
    </source>
</reference>
<comment type="caution">
    <text evidence="2">The sequence shown here is derived from an EMBL/GenBank/DDBJ whole genome shotgun (WGS) entry which is preliminary data.</text>
</comment>
<evidence type="ECO:0008006" key="4">
    <source>
        <dbReference type="Google" id="ProtNLM"/>
    </source>
</evidence>
<dbReference type="PANTHER" id="PTHR35218">
    <property type="entry name" value="RNASE H DOMAIN-CONTAINING PROTEIN"/>
    <property type="match status" value="1"/>
</dbReference>
<dbReference type="EMBL" id="JAKOGI010001952">
    <property type="protein sequence ID" value="KAJ8423470.1"/>
    <property type="molecule type" value="Genomic_DNA"/>
</dbReference>
<dbReference type="SUPFAM" id="SSF56219">
    <property type="entry name" value="DNase I-like"/>
    <property type="match status" value="1"/>
</dbReference>
<dbReference type="Gene3D" id="3.60.10.10">
    <property type="entry name" value="Endonuclease/exonuclease/phosphatase"/>
    <property type="match status" value="1"/>
</dbReference>
<organism evidence="2 3">
    <name type="scientific">Carnegiea gigantea</name>
    <dbReference type="NCBI Taxonomy" id="171969"/>
    <lineage>
        <taxon>Eukaryota</taxon>
        <taxon>Viridiplantae</taxon>
        <taxon>Streptophyta</taxon>
        <taxon>Embryophyta</taxon>
        <taxon>Tracheophyta</taxon>
        <taxon>Spermatophyta</taxon>
        <taxon>Magnoliopsida</taxon>
        <taxon>eudicotyledons</taxon>
        <taxon>Gunneridae</taxon>
        <taxon>Pentapetalae</taxon>
        <taxon>Caryophyllales</taxon>
        <taxon>Cactineae</taxon>
        <taxon>Cactaceae</taxon>
        <taxon>Cactoideae</taxon>
        <taxon>Echinocereeae</taxon>
        <taxon>Carnegiea</taxon>
    </lineage>
</organism>
<evidence type="ECO:0000256" key="1">
    <source>
        <dbReference type="SAM" id="MobiDB-lite"/>
    </source>
</evidence>
<feature type="compositionally biased region" description="Polar residues" evidence="1">
    <location>
        <begin position="114"/>
        <end position="131"/>
    </location>
</feature>
<feature type="compositionally biased region" description="Polar residues" evidence="1">
    <location>
        <begin position="148"/>
        <end position="161"/>
    </location>
</feature>
<dbReference type="InterPro" id="IPR036691">
    <property type="entry name" value="Endo/exonu/phosph_ase_sf"/>
</dbReference>
<dbReference type="OrthoDB" id="1720282at2759"/>
<dbReference type="PANTHER" id="PTHR35218:SF9">
    <property type="entry name" value="ENDONUCLEASE_EXONUCLEASE_PHOSPHATASE DOMAIN-CONTAINING PROTEIN"/>
    <property type="match status" value="1"/>
</dbReference>
<evidence type="ECO:0000313" key="2">
    <source>
        <dbReference type="EMBL" id="KAJ8423470.1"/>
    </source>
</evidence>
<sequence length="373" mass="42139">MLVKKPTRRCSTRTQNPPILKSADRAGLNQPNHETEPSRVPQNLESLTNQASTTRTPPNTTQNLGLRFRALAKIDLNVNLENGMEANTISILEKDPQQETSDGSPVVCNKAKVSGQNEVIENSVGPPNTESEPPDKNPNTGPMREGAIQTTGHARGSPNQHISGAYLERLGEDQEDAGLKRQSYFLSFIMNNNNQVTESSVQEEMENHPIKIFVWNVQGARSSEFMNVLKEHIGIQQPTILALVETHITGSRAQFVCDRIGYGWCFHVEAQGFRGGIWVLWRSEDVGVNIIRHHDQYVTIEVNKQCYNPWLLTVVYASPHITLGETLWRELHQFDTQCTTPWLLVGDFNKMINLEERNHGGPEMQRRCTRFKH</sequence>
<protein>
    <recommendedName>
        <fullName evidence="4">Endonuclease/exonuclease/phosphatase domain-containing protein</fullName>
    </recommendedName>
</protein>
<dbReference type="Proteomes" id="UP001153076">
    <property type="component" value="Unassembled WGS sequence"/>
</dbReference>
<accession>A0A9Q1JLY2</accession>
<feature type="region of interest" description="Disordered" evidence="1">
    <location>
        <begin position="112"/>
        <end position="161"/>
    </location>
</feature>
<gene>
    <name evidence="2" type="ORF">Cgig2_013513</name>
</gene>